<keyword evidence="5" id="KW-1185">Reference proteome</keyword>
<reference evidence="4 5" key="1">
    <citation type="submission" date="2019-02" db="EMBL/GenBank/DDBJ databases">
        <title>Genomic Encyclopedia of Type Strains, Phase IV (KMG-IV): sequencing the most valuable type-strain genomes for metagenomic binning, comparative biology and taxonomic classification.</title>
        <authorList>
            <person name="Goeker M."/>
        </authorList>
    </citation>
    <scope>NUCLEOTIDE SEQUENCE [LARGE SCALE GENOMIC DNA]</scope>
    <source>
        <strain evidence="4 5">DSM 105135</strain>
    </source>
</reference>
<dbReference type="EMBL" id="SHKX01000013">
    <property type="protein sequence ID" value="RZU38365.1"/>
    <property type="molecule type" value="Genomic_DNA"/>
</dbReference>
<feature type="signal peptide" evidence="2">
    <location>
        <begin position="1"/>
        <end position="17"/>
    </location>
</feature>
<gene>
    <name evidence="4" type="ORF">EV700_2296</name>
</gene>
<comment type="caution">
    <text evidence="4">The sequence shown here is derived from an EMBL/GenBank/DDBJ whole genome shotgun (WGS) entry which is preliminary data.</text>
</comment>
<protein>
    <recommendedName>
        <fullName evidence="3">DUF4124 domain-containing protein</fullName>
    </recommendedName>
</protein>
<sequence>MRYLIALTLLCSLTAHAEVFMCEENGHKIFSQQPCGRNAQSLTLDNEVQKITIPDEIDEEYARNICTLAAKAWDKATVTNRSAYDSTTYQERAAIEGIHRYIRDRIANYGQVARRNPYLETSVAAVSRSLWMLARAVPNPTADQIGEFTDGCGKTVMESAARLYGKDKKDKGAPGKAAPGLRSTRSLPGTY</sequence>
<feature type="domain" description="DUF4124" evidence="3">
    <location>
        <begin position="6"/>
        <end position="47"/>
    </location>
</feature>
<dbReference type="InterPro" id="IPR025392">
    <property type="entry name" value="DUF4124"/>
</dbReference>
<keyword evidence="2" id="KW-0732">Signal</keyword>
<accession>A0A4Q7YNW5</accession>
<evidence type="ECO:0000313" key="4">
    <source>
        <dbReference type="EMBL" id="RZU38365.1"/>
    </source>
</evidence>
<dbReference type="RefSeq" id="WP_130413883.1">
    <property type="nucleotide sequence ID" value="NZ_SHKX01000013.1"/>
</dbReference>
<evidence type="ECO:0000313" key="5">
    <source>
        <dbReference type="Proteomes" id="UP000292423"/>
    </source>
</evidence>
<proteinExistence type="predicted"/>
<dbReference type="Pfam" id="PF13511">
    <property type="entry name" value="DUF4124"/>
    <property type="match status" value="1"/>
</dbReference>
<organism evidence="4 5">
    <name type="scientific">Fluviicoccus keumensis</name>
    <dbReference type="NCBI Taxonomy" id="1435465"/>
    <lineage>
        <taxon>Bacteria</taxon>
        <taxon>Pseudomonadati</taxon>
        <taxon>Pseudomonadota</taxon>
        <taxon>Gammaproteobacteria</taxon>
        <taxon>Moraxellales</taxon>
        <taxon>Moraxellaceae</taxon>
        <taxon>Fluviicoccus</taxon>
    </lineage>
</organism>
<feature type="region of interest" description="Disordered" evidence="1">
    <location>
        <begin position="165"/>
        <end position="191"/>
    </location>
</feature>
<dbReference type="Proteomes" id="UP000292423">
    <property type="component" value="Unassembled WGS sequence"/>
</dbReference>
<evidence type="ECO:0000259" key="3">
    <source>
        <dbReference type="Pfam" id="PF13511"/>
    </source>
</evidence>
<feature type="chain" id="PRO_5020387969" description="DUF4124 domain-containing protein" evidence="2">
    <location>
        <begin position="18"/>
        <end position="191"/>
    </location>
</feature>
<dbReference type="OrthoDB" id="6306890at2"/>
<evidence type="ECO:0000256" key="2">
    <source>
        <dbReference type="SAM" id="SignalP"/>
    </source>
</evidence>
<evidence type="ECO:0000256" key="1">
    <source>
        <dbReference type="SAM" id="MobiDB-lite"/>
    </source>
</evidence>
<dbReference type="AlphaFoldDB" id="A0A4Q7YNW5"/>
<name>A0A4Q7YNW5_9GAMM</name>